<feature type="signal peptide" evidence="1">
    <location>
        <begin position="1"/>
        <end position="16"/>
    </location>
</feature>
<reference evidence="2" key="1">
    <citation type="submission" date="2023-07" db="EMBL/GenBank/DDBJ databases">
        <title>draft genome sequence of fig (Ficus carica).</title>
        <authorList>
            <person name="Takahashi T."/>
            <person name="Nishimura K."/>
        </authorList>
    </citation>
    <scope>NUCLEOTIDE SEQUENCE</scope>
</reference>
<evidence type="ECO:0000313" key="3">
    <source>
        <dbReference type="Proteomes" id="UP001187192"/>
    </source>
</evidence>
<feature type="chain" id="PRO_5041644875" evidence="1">
    <location>
        <begin position="17"/>
        <end position="218"/>
    </location>
</feature>
<comment type="caution">
    <text evidence="2">The sequence shown here is derived from an EMBL/GenBank/DDBJ whole genome shotgun (WGS) entry which is preliminary data.</text>
</comment>
<proteinExistence type="predicted"/>
<evidence type="ECO:0000313" key="2">
    <source>
        <dbReference type="EMBL" id="GMN74013.1"/>
    </source>
</evidence>
<name>A0AA88JEJ8_FICCA</name>
<organism evidence="2 3">
    <name type="scientific">Ficus carica</name>
    <name type="common">Common fig</name>
    <dbReference type="NCBI Taxonomy" id="3494"/>
    <lineage>
        <taxon>Eukaryota</taxon>
        <taxon>Viridiplantae</taxon>
        <taxon>Streptophyta</taxon>
        <taxon>Embryophyta</taxon>
        <taxon>Tracheophyta</taxon>
        <taxon>Spermatophyta</taxon>
        <taxon>Magnoliopsida</taxon>
        <taxon>eudicotyledons</taxon>
        <taxon>Gunneridae</taxon>
        <taxon>Pentapetalae</taxon>
        <taxon>rosids</taxon>
        <taxon>fabids</taxon>
        <taxon>Rosales</taxon>
        <taxon>Moraceae</taxon>
        <taxon>Ficeae</taxon>
        <taxon>Ficus</taxon>
    </lineage>
</organism>
<sequence>MICSMVAICLLTPVHALIEHEIRRHHISMLTNLSSGKMSRKTCKQNIRENATRASVVPPDDDRVESLGNLLKLRAGRVVRPALGRIGLWFELEMDWPPQPLHSCVPGTDTYVMGPIRQDKLRKYVKYGMLGCEMYVSNLLATADARWWSVTGQAMKCGNYAAMHFAIIFMCLIYAGRYTLTNDKAAKELDWEKRIQVLKGVATTTKSTLHDGDYTTVP</sequence>
<gene>
    <name evidence="2" type="ORF">TIFTF001_054946</name>
</gene>
<evidence type="ECO:0000256" key="1">
    <source>
        <dbReference type="SAM" id="SignalP"/>
    </source>
</evidence>
<dbReference type="AlphaFoldDB" id="A0AA88JEJ8"/>
<protein>
    <submittedName>
        <fullName evidence="2">Uncharacterized protein</fullName>
    </submittedName>
</protein>
<accession>A0AA88JEJ8</accession>
<dbReference type="Proteomes" id="UP001187192">
    <property type="component" value="Unassembled WGS sequence"/>
</dbReference>
<dbReference type="EMBL" id="BTGU01015993">
    <property type="protein sequence ID" value="GMN74013.1"/>
    <property type="molecule type" value="Genomic_DNA"/>
</dbReference>
<keyword evidence="3" id="KW-1185">Reference proteome</keyword>
<keyword evidence="1" id="KW-0732">Signal</keyword>